<organism evidence="9 10">
    <name type="scientific">Rhizopus stolonifer</name>
    <name type="common">Rhizopus nigricans</name>
    <dbReference type="NCBI Taxonomy" id="4846"/>
    <lineage>
        <taxon>Eukaryota</taxon>
        <taxon>Fungi</taxon>
        <taxon>Fungi incertae sedis</taxon>
        <taxon>Mucoromycota</taxon>
        <taxon>Mucoromycotina</taxon>
        <taxon>Mucoromycetes</taxon>
        <taxon>Mucorales</taxon>
        <taxon>Mucorineae</taxon>
        <taxon>Rhizopodaceae</taxon>
        <taxon>Rhizopus</taxon>
    </lineage>
</organism>
<evidence type="ECO:0000313" key="9">
    <source>
        <dbReference type="EMBL" id="RCI05261.1"/>
    </source>
</evidence>
<dbReference type="PIRSF" id="PIRSF001767">
    <property type="entry name" value="Cdc6"/>
    <property type="match status" value="1"/>
</dbReference>
<dbReference type="InterPro" id="IPR003593">
    <property type="entry name" value="AAA+_ATPase"/>
</dbReference>
<evidence type="ECO:0000256" key="1">
    <source>
        <dbReference type="ARBA" id="ARBA00004123"/>
    </source>
</evidence>
<dbReference type="InterPro" id="IPR050311">
    <property type="entry name" value="ORC1/CDC6"/>
</dbReference>
<dbReference type="Gene3D" id="1.10.10.10">
    <property type="entry name" value="Winged helix-like DNA-binding domain superfamily/Winged helix DNA-binding domain"/>
    <property type="match status" value="1"/>
</dbReference>
<reference evidence="9 10" key="1">
    <citation type="journal article" date="2018" name="G3 (Bethesda)">
        <title>Phylogenetic and Phylogenomic Definition of Rhizopus Species.</title>
        <authorList>
            <person name="Gryganskyi A.P."/>
            <person name="Golan J."/>
            <person name="Dolatabadi S."/>
            <person name="Mondo S."/>
            <person name="Robb S."/>
            <person name="Idnurm A."/>
            <person name="Muszewska A."/>
            <person name="Steczkiewicz K."/>
            <person name="Masonjones S."/>
            <person name="Liao H.L."/>
            <person name="Gajdeczka M.T."/>
            <person name="Anike F."/>
            <person name="Vuek A."/>
            <person name="Anishchenko I.M."/>
            <person name="Voigt K."/>
            <person name="de Hoog G.S."/>
            <person name="Smith M.E."/>
            <person name="Heitman J."/>
            <person name="Vilgalys R."/>
            <person name="Stajich J.E."/>
        </authorList>
    </citation>
    <scope>NUCLEOTIDE SEQUENCE [LARGE SCALE GENOMIC DNA]</scope>
    <source>
        <strain evidence="9 10">LSU 92-RS-03</strain>
    </source>
</reference>
<dbReference type="EMBL" id="PJQM01000435">
    <property type="protein sequence ID" value="RCI05261.1"/>
    <property type="molecule type" value="Genomic_DNA"/>
</dbReference>
<dbReference type="InterPro" id="IPR015163">
    <property type="entry name" value="Cdc6_C"/>
</dbReference>
<dbReference type="GO" id="GO:0003688">
    <property type="term" value="F:DNA replication origin binding"/>
    <property type="evidence" value="ECO:0007669"/>
    <property type="project" value="TreeGrafter"/>
</dbReference>
<dbReference type="GO" id="GO:0033314">
    <property type="term" value="P:mitotic DNA replication checkpoint signaling"/>
    <property type="evidence" value="ECO:0007669"/>
    <property type="project" value="TreeGrafter"/>
</dbReference>
<keyword evidence="5" id="KW-0539">Nucleus</keyword>
<dbReference type="Proteomes" id="UP000253551">
    <property type="component" value="Unassembled WGS sequence"/>
</dbReference>
<dbReference type="PANTHER" id="PTHR10763">
    <property type="entry name" value="CELL DIVISION CONTROL PROTEIN 6-RELATED"/>
    <property type="match status" value="1"/>
</dbReference>
<comment type="caution">
    <text evidence="9">The sequence shown here is derived from an EMBL/GenBank/DDBJ whole genome shotgun (WGS) entry which is preliminary data.</text>
</comment>
<dbReference type="SUPFAM" id="SSF52540">
    <property type="entry name" value="P-loop containing nucleoside triphosphate hydrolases"/>
    <property type="match status" value="1"/>
</dbReference>
<proteinExistence type="inferred from homology"/>
<dbReference type="SUPFAM" id="SSF46785">
    <property type="entry name" value="Winged helix' DNA-binding domain"/>
    <property type="match status" value="1"/>
</dbReference>
<gene>
    <name evidence="9" type="primary">CDC6_1</name>
    <name evidence="9" type="ORF">CU098_008230</name>
</gene>
<evidence type="ECO:0000256" key="3">
    <source>
        <dbReference type="ARBA" id="ARBA00022618"/>
    </source>
</evidence>
<dbReference type="Pfam" id="PF09079">
    <property type="entry name" value="WHD_Cdc6"/>
    <property type="match status" value="1"/>
</dbReference>
<accession>A0A367KSU5</accession>
<name>A0A367KSU5_RHIST</name>
<dbReference type="Pfam" id="PF13401">
    <property type="entry name" value="AAA_22"/>
    <property type="match status" value="1"/>
</dbReference>
<evidence type="ECO:0000313" key="10">
    <source>
        <dbReference type="Proteomes" id="UP000253551"/>
    </source>
</evidence>
<dbReference type="InterPro" id="IPR027417">
    <property type="entry name" value="P-loop_NTPase"/>
</dbReference>
<dbReference type="AlphaFoldDB" id="A0A367KSU5"/>
<dbReference type="InterPro" id="IPR036390">
    <property type="entry name" value="WH_DNA-bd_sf"/>
</dbReference>
<dbReference type="CDD" id="cd00009">
    <property type="entry name" value="AAA"/>
    <property type="match status" value="1"/>
</dbReference>
<dbReference type="GO" id="GO:0016887">
    <property type="term" value="F:ATP hydrolysis activity"/>
    <property type="evidence" value="ECO:0007669"/>
    <property type="project" value="InterPro"/>
</dbReference>
<dbReference type="STRING" id="4846.A0A367KSU5"/>
<sequence>MTTPRNKRKADDNVSNDSSMKKRTTVESKAVDQEKVEINRTYLKTNNTNNIYQNAKSVFRRTAVPSRLVGRGEERERMSEFYRDHVLSNRSGSLYISGMPGTGKTAMLTEVMRTMQDDIDQLDYEVKTTVVNCMSIKEPKQIYIKLVEAWKSTDTATKSDVVQQAHELLMEESVLRVVVLDEIDSLITREQEVLYKLFEWVFLSNSRLVLIGIANALDLTDRVLPRLRAKNCEPQLLNFNPYKVPEISTIIKDRLYSLVETPSNETPIPIFQPAAIEFCSRKIAASMGDLRTALDVCRQAIEVAEMEQKKLIKAGNASIPELKVTLKHVMNVMNSAFGSPTVQKLKQLNLQQKIVLGVFYVMIKTKKDITLGKFRQEYSVLCSDTKTAVSSVSKSELNDLLSMLESSSLINLGKRHGNIKNDRISPCFE</sequence>
<dbReference type="FunFam" id="3.40.50.300:FF:000547">
    <property type="entry name" value="Cell division control protein"/>
    <property type="match status" value="1"/>
</dbReference>
<dbReference type="InterPro" id="IPR016314">
    <property type="entry name" value="Cdc6/18"/>
</dbReference>
<keyword evidence="3" id="KW-0132">Cell division</keyword>
<keyword evidence="10" id="KW-1185">Reference proteome</keyword>
<dbReference type="InterPro" id="IPR036388">
    <property type="entry name" value="WH-like_DNA-bd_sf"/>
</dbReference>
<dbReference type="GO" id="GO:0051301">
    <property type="term" value="P:cell division"/>
    <property type="evidence" value="ECO:0007669"/>
    <property type="project" value="UniProtKB-KW"/>
</dbReference>
<dbReference type="PANTHER" id="PTHR10763:SF26">
    <property type="entry name" value="CELL DIVISION CONTROL PROTEIN 6 HOMOLOG"/>
    <property type="match status" value="1"/>
</dbReference>
<dbReference type="SMART" id="SM00382">
    <property type="entry name" value="AAA"/>
    <property type="match status" value="1"/>
</dbReference>
<dbReference type="InterPro" id="IPR049945">
    <property type="entry name" value="AAA_22"/>
</dbReference>
<dbReference type="Pfam" id="PF22606">
    <property type="entry name" value="Cdc6-ORC-like_ATPase_lid"/>
    <property type="match status" value="1"/>
</dbReference>
<dbReference type="GO" id="GO:0005634">
    <property type="term" value="C:nucleus"/>
    <property type="evidence" value="ECO:0007669"/>
    <property type="project" value="UniProtKB-SubCell"/>
</dbReference>
<dbReference type="Gene3D" id="3.40.50.300">
    <property type="entry name" value="P-loop containing nucleotide triphosphate hydrolases"/>
    <property type="match status" value="1"/>
</dbReference>
<feature type="region of interest" description="Disordered" evidence="7">
    <location>
        <begin position="1"/>
        <end position="31"/>
    </location>
</feature>
<evidence type="ECO:0000256" key="2">
    <source>
        <dbReference type="ARBA" id="ARBA00006184"/>
    </source>
</evidence>
<evidence type="ECO:0000256" key="6">
    <source>
        <dbReference type="ARBA" id="ARBA00023306"/>
    </source>
</evidence>
<dbReference type="Gene3D" id="1.10.8.60">
    <property type="match status" value="1"/>
</dbReference>
<dbReference type="InterPro" id="IPR054425">
    <property type="entry name" value="Cdc6_ORC1-like_ATPase_lid"/>
</dbReference>
<evidence type="ECO:0000256" key="7">
    <source>
        <dbReference type="SAM" id="MobiDB-lite"/>
    </source>
</evidence>
<dbReference type="OrthoDB" id="1926878at2759"/>
<keyword evidence="6" id="KW-0131">Cell cycle</keyword>
<evidence type="ECO:0000256" key="4">
    <source>
        <dbReference type="ARBA" id="ARBA00022705"/>
    </source>
</evidence>
<dbReference type="GO" id="GO:0006270">
    <property type="term" value="P:DNA replication initiation"/>
    <property type="evidence" value="ECO:0007669"/>
    <property type="project" value="InterPro"/>
</dbReference>
<evidence type="ECO:0000256" key="5">
    <source>
        <dbReference type="ARBA" id="ARBA00023242"/>
    </source>
</evidence>
<comment type="subcellular location">
    <subcellularLocation>
        <location evidence="1">Nucleus</location>
    </subcellularLocation>
</comment>
<keyword evidence="4" id="KW-0235">DNA replication</keyword>
<protein>
    <submittedName>
        <fullName evidence="9">AAA ATPase</fullName>
    </submittedName>
</protein>
<comment type="similarity">
    <text evidence="2">Belongs to the CDC6/cdc18 family.</text>
</comment>
<evidence type="ECO:0000259" key="8">
    <source>
        <dbReference type="SMART" id="SM00382"/>
    </source>
</evidence>
<feature type="domain" description="AAA+ ATPase" evidence="8">
    <location>
        <begin position="90"/>
        <end position="233"/>
    </location>
</feature>